<dbReference type="OrthoDB" id="9801109at2"/>
<dbReference type="Gene3D" id="3.60.21.10">
    <property type="match status" value="1"/>
</dbReference>
<dbReference type="RefSeq" id="WP_103358288.1">
    <property type="nucleotide sequence ID" value="NZ_CP113107.1"/>
</dbReference>
<evidence type="ECO:0000256" key="4">
    <source>
        <dbReference type="ARBA" id="ARBA00023004"/>
    </source>
</evidence>
<accession>A0A2K3YP42</accession>
<gene>
    <name evidence="8" type="ORF">CD122_07020</name>
</gene>
<comment type="caution">
    <text evidence="8">The sequence shown here is derived from an EMBL/GenBank/DDBJ whole genome shotgun (WGS) entry which is preliminary data.</text>
</comment>
<reference evidence="8 9" key="1">
    <citation type="submission" date="2017-08" db="EMBL/GenBank/DDBJ databases">
        <title>Draft genome sequences of 64 type strains of genus Staph aureus.</title>
        <authorList>
            <person name="Cole K."/>
            <person name="Golubchik T."/>
            <person name="Russell J."/>
            <person name="Foster D."/>
            <person name="Llewelyn M."/>
            <person name="Wilson D."/>
            <person name="Crook D."/>
            <person name="Paul J."/>
        </authorList>
    </citation>
    <scope>NUCLEOTIDE SEQUENCE [LARGE SCALE GENOMIC DNA]</scope>
    <source>
        <strain evidence="8 9">DSM 21968</strain>
    </source>
</reference>
<keyword evidence="9" id="KW-1185">Reference proteome</keyword>
<evidence type="ECO:0000256" key="6">
    <source>
        <dbReference type="PIRSR" id="PIRSR004789-50"/>
    </source>
</evidence>
<organism evidence="8 9">
    <name type="scientific">Staphylococcus rostri</name>
    <dbReference type="NCBI Taxonomy" id="522262"/>
    <lineage>
        <taxon>Bacteria</taxon>
        <taxon>Bacillati</taxon>
        <taxon>Bacillota</taxon>
        <taxon>Bacilli</taxon>
        <taxon>Bacillales</taxon>
        <taxon>Staphylococcaceae</taxon>
        <taxon>Staphylococcus</taxon>
    </lineage>
</organism>
<evidence type="ECO:0000256" key="3">
    <source>
        <dbReference type="ARBA" id="ARBA00022801"/>
    </source>
</evidence>
<comment type="cofactor">
    <cofactor evidence="1">
        <name>Fe(3+)</name>
        <dbReference type="ChEBI" id="CHEBI:29034"/>
    </cofactor>
</comment>
<feature type="binding site" evidence="7">
    <location>
        <position position="175"/>
    </location>
    <ligand>
        <name>Fe cation</name>
        <dbReference type="ChEBI" id="CHEBI:24875"/>
        <label>2</label>
    </ligand>
</feature>
<dbReference type="PIRSF" id="PIRSF004789">
    <property type="entry name" value="DR1281"/>
    <property type="match status" value="1"/>
</dbReference>
<evidence type="ECO:0000313" key="9">
    <source>
        <dbReference type="Proteomes" id="UP000242752"/>
    </source>
</evidence>
<feature type="binding site" evidence="7">
    <location>
        <position position="8"/>
    </location>
    <ligand>
        <name>Fe cation</name>
        <dbReference type="ChEBI" id="CHEBI:24875"/>
        <label>1</label>
    </ligand>
</feature>
<protein>
    <submittedName>
        <fullName evidence="8">TIGR00282 family metallophosphoesterase</fullName>
    </submittedName>
</protein>
<dbReference type="FunFam" id="3.60.21.10:FF:000016">
    <property type="entry name" value="Putative metallophosphoesterase"/>
    <property type="match status" value="1"/>
</dbReference>
<dbReference type="InterPro" id="IPR005235">
    <property type="entry name" value="YmdB-like"/>
</dbReference>
<name>A0A2K3YP42_9STAP</name>
<evidence type="ECO:0000313" key="8">
    <source>
        <dbReference type="EMBL" id="PNZ27351.1"/>
    </source>
</evidence>
<dbReference type="InterPro" id="IPR029052">
    <property type="entry name" value="Metallo-depent_PP-like"/>
</dbReference>
<comment type="similarity">
    <text evidence="5">Belongs to the YmdB-like family.</text>
</comment>
<feature type="active site" description="Proton donor" evidence="6">
    <location>
        <position position="68"/>
    </location>
</feature>
<evidence type="ECO:0000256" key="1">
    <source>
        <dbReference type="ARBA" id="ARBA00001965"/>
    </source>
</evidence>
<proteinExistence type="inferred from homology"/>
<dbReference type="PANTHER" id="PTHR36303:SF1">
    <property type="entry name" value="2',3'-CYCLIC-NUCLEOTIDE 2'-PHOSPHODIESTERASE"/>
    <property type="match status" value="1"/>
</dbReference>
<keyword evidence="4" id="KW-0408">Iron</keyword>
<dbReference type="SUPFAM" id="SSF56300">
    <property type="entry name" value="Metallo-dependent phosphatases"/>
    <property type="match status" value="1"/>
</dbReference>
<dbReference type="NCBIfam" id="TIGR00282">
    <property type="entry name" value="TIGR00282 family metallophosphoesterase"/>
    <property type="match status" value="1"/>
</dbReference>
<dbReference type="CDD" id="cd07382">
    <property type="entry name" value="MPP_DR1281"/>
    <property type="match status" value="1"/>
</dbReference>
<dbReference type="Pfam" id="PF13277">
    <property type="entry name" value="YmdB"/>
    <property type="match status" value="1"/>
</dbReference>
<keyword evidence="2 7" id="KW-0479">Metal-binding</keyword>
<feature type="binding site" evidence="7">
    <location>
        <position position="39"/>
    </location>
    <ligand>
        <name>Fe cation</name>
        <dbReference type="ChEBI" id="CHEBI:24875"/>
        <label>2</label>
    </ligand>
</feature>
<evidence type="ECO:0000256" key="2">
    <source>
        <dbReference type="ARBA" id="ARBA00022723"/>
    </source>
</evidence>
<feature type="binding site" evidence="7">
    <location>
        <position position="40"/>
    </location>
    <ligand>
        <name>Fe cation</name>
        <dbReference type="ChEBI" id="CHEBI:24875"/>
        <label>1</label>
    </ligand>
</feature>
<dbReference type="EMBL" id="PPRF01000040">
    <property type="protein sequence ID" value="PNZ27351.1"/>
    <property type="molecule type" value="Genomic_DNA"/>
</dbReference>
<evidence type="ECO:0000256" key="7">
    <source>
        <dbReference type="PIRSR" id="PIRSR004789-51"/>
    </source>
</evidence>
<dbReference type="PANTHER" id="PTHR36303">
    <property type="entry name" value="2',3'-CYCLIC-NUCLEOTIDE 2'-PHOSPHODIESTERASE"/>
    <property type="match status" value="1"/>
</dbReference>
<feature type="binding site" evidence="7">
    <location>
        <position position="150"/>
    </location>
    <ligand>
        <name>Fe cation</name>
        <dbReference type="ChEBI" id="CHEBI:24875"/>
        <label>2</label>
    </ligand>
</feature>
<feature type="binding site" evidence="7">
    <location>
        <position position="67"/>
    </location>
    <ligand>
        <name>Fe cation</name>
        <dbReference type="ChEBI" id="CHEBI:24875"/>
        <label>2</label>
    </ligand>
</feature>
<sequence>MRILFIGDIVGKVGRQAISDYLSQLKQHYRPTVTIVNAENAAHGKGITEKIYKELLREGVDFMTMGNHTYGQRQIYEFIDDATRMVRPANFPDEAPGIGMRIIQLNDKKLAVINLQGRAFMQDIDDPFKKADQLIKEAQAEADYIFVDFHAETTSEKNAMGWYLDGRVGAVVGTHTHIQTSDERILPQGTAYITDVGMTGYYDGILGINRDEVIERFITSLPQRHVVPDEGRSVLSGVFVELRPDGTAKHIERILINEDHPEIGTKAFRN</sequence>
<feature type="binding site" evidence="7">
    <location>
        <position position="177"/>
    </location>
    <ligand>
        <name>Fe cation</name>
        <dbReference type="ChEBI" id="CHEBI:24875"/>
        <label>1</label>
    </ligand>
</feature>
<evidence type="ECO:0000256" key="5">
    <source>
        <dbReference type="ARBA" id="ARBA00061401"/>
    </source>
</evidence>
<dbReference type="Proteomes" id="UP000242752">
    <property type="component" value="Unassembled WGS sequence"/>
</dbReference>
<keyword evidence="3" id="KW-0378">Hydrolase</keyword>
<dbReference type="AlphaFoldDB" id="A0A2K3YP42"/>
<dbReference type="GO" id="GO:0046872">
    <property type="term" value="F:metal ion binding"/>
    <property type="evidence" value="ECO:0007669"/>
    <property type="project" value="UniProtKB-KW"/>
</dbReference>
<feature type="binding site" evidence="7">
    <location>
        <position position="39"/>
    </location>
    <ligand>
        <name>Fe cation</name>
        <dbReference type="ChEBI" id="CHEBI:24875"/>
        <label>1</label>
    </ligand>
</feature>
<dbReference type="GO" id="GO:0004113">
    <property type="term" value="F:2',3'-cyclic-nucleotide 3'-phosphodiesterase activity"/>
    <property type="evidence" value="ECO:0007669"/>
    <property type="project" value="TreeGrafter"/>
</dbReference>